<evidence type="ECO:0000259" key="10">
    <source>
        <dbReference type="Pfam" id="PF07885"/>
    </source>
</evidence>
<keyword evidence="3 9" id="KW-0812">Transmembrane</keyword>
<dbReference type="InterPro" id="IPR028325">
    <property type="entry name" value="VG_K_chnl"/>
</dbReference>
<proteinExistence type="predicted"/>
<keyword evidence="6 9" id="KW-0472">Membrane</keyword>
<evidence type="ECO:0000256" key="8">
    <source>
        <dbReference type="SAM" id="Coils"/>
    </source>
</evidence>
<feature type="transmembrane region" description="Helical" evidence="9">
    <location>
        <begin position="44"/>
        <end position="65"/>
    </location>
</feature>
<dbReference type="PANTHER" id="PTHR11537:SF254">
    <property type="entry name" value="POTASSIUM VOLTAGE-GATED CHANNEL PROTEIN SHAB"/>
    <property type="match status" value="1"/>
</dbReference>
<dbReference type="GO" id="GO:0005249">
    <property type="term" value="F:voltage-gated potassium channel activity"/>
    <property type="evidence" value="ECO:0007669"/>
    <property type="project" value="InterPro"/>
</dbReference>
<dbReference type="SUPFAM" id="SSF81324">
    <property type="entry name" value="Voltage-gated potassium channels"/>
    <property type="match status" value="1"/>
</dbReference>
<dbReference type="PANTHER" id="PTHR11537">
    <property type="entry name" value="VOLTAGE-GATED POTASSIUM CHANNEL"/>
    <property type="match status" value="1"/>
</dbReference>
<dbReference type="AlphaFoldDB" id="A0A7H9EBJ5"/>
<dbReference type="Gene3D" id="1.10.287.70">
    <property type="match status" value="1"/>
</dbReference>
<keyword evidence="4 9" id="KW-1133">Transmembrane helix</keyword>
<evidence type="ECO:0000256" key="3">
    <source>
        <dbReference type="ARBA" id="ARBA00022692"/>
    </source>
</evidence>
<sequence length="285" mass="32366">MMKVINRKLTPSQWVFAILAIVSIFLIILDFAAVINIDEPTSKWFWISSAIVVYFAINYFHGLYFAQDKRIYFKAHIYDLLSIIPIGLLFVGLNVFNLSGLVSDLRLLRLIRLAGLMGMLRNIFHTNGLLYVIFFTITFLLLGAEAFAITEHVSLDTAFWWVLSTASTVGYDAIFGKTIPPHSIVGKFVTLVMMLLGIGIVGMLTSSITSYLMRKTNGANTLKTQDSIQLILRKLDDLEKQNQELAEQNKQMQAQINELKNAKNTTELHKIKEWLEKKKGVNENE</sequence>
<keyword evidence="2" id="KW-0813">Transport</keyword>
<reference evidence="11 12" key="1">
    <citation type="submission" date="2020-01" db="EMBL/GenBank/DDBJ databases">
        <title>Complete and circular genome sequences of six lactobacillus isolates from horses.</title>
        <authorList>
            <person name="Hassan H.M."/>
        </authorList>
    </citation>
    <scope>NUCLEOTIDE SEQUENCE [LARGE SCALE GENOMIC DNA]</scope>
    <source>
        <strain evidence="11 12">1D</strain>
    </source>
</reference>
<evidence type="ECO:0000256" key="9">
    <source>
        <dbReference type="SAM" id="Phobius"/>
    </source>
</evidence>
<evidence type="ECO:0000256" key="2">
    <source>
        <dbReference type="ARBA" id="ARBA00022448"/>
    </source>
</evidence>
<organism evidence="11 12">
    <name type="scientific">Lactobacillus crispatus</name>
    <dbReference type="NCBI Taxonomy" id="47770"/>
    <lineage>
        <taxon>Bacteria</taxon>
        <taxon>Bacillati</taxon>
        <taxon>Bacillota</taxon>
        <taxon>Bacilli</taxon>
        <taxon>Lactobacillales</taxon>
        <taxon>Lactobacillaceae</taxon>
        <taxon>Lactobacillus</taxon>
    </lineage>
</organism>
<protein>
    <submittedName>
        <fullName evidence="11">Ion transporter</fullName>
    </submittedName>
</protein>
<comment type="subcellular location">
    <subcellularLocation>
        <location evidence="1">Membrane</location>
        <topology evidence="1">Multi-pass membrane protein</topology>
    </subcellularLocation>
</comment>
<feature type="transmembrane region" description="Helical" evidence="9">
    <location>
        <begin position="12"/>
        <end position="32"/>
    </location>
</feature>
<feature type="transmembrane region" description="Helical" evidence="9">
    <location>
        <begin position="188"/>
        <end position="213"/>
    </location>
</feature>
<evidence type="ECO:0000256" key="7">
    <source>
        <dbReference type="ARBA" id="ARBA00023303"/>
    </source>
</evidence>
<dbReference type="GO" id="GO:0001508">
    <property type="term" value="P:action potential"/>
    <property type="evidence" value="ECO:0007669"/>
    <property type="project" value="TreeGrafter"/>
</dbReference>
<name>A0A7H9EBJ5_9LACO</name>
<evidence type="ECO:0000256" key="6">
    <source>
        <dbReference type="ARBA" id="ARBA00023136"/>
    </source>
</evidence>
<dbReference type="InterPro" id="IPR027359">
    <property type="entry name" value="Volt_channel_dom_sf"/>
</dbReference>
<dbReference type="Pfam" id="PF07885">
    <property type="entry name" value="Ion_trans_2"/>
    <property type="match status" value="1"/>
</dbReference>
<feature type="transmembrane region" description="Helical" evidence="9">
    <location>
        <begin position="129"/>
        <end position="149"/>
    </location>
</feature>
<keyword evidence="8" id="KW-0175">Coiled coil</keyword>
<dbReference type="Proteomes" id="UP000510660">
    <property type="component" value="Chromosome"/>
</dbReference>
<feature type="coiled-coil region" evidence="8">
    <location>
        <begin position="228"/>
        <end position="269"/>
    </location>
</feature>
<feature type="domain" description="Potassium channel" evidence="10">
    <location>
        <begin position="137"/>
        <end position="213"/>
    </location>
</feature>
<dbReference type="InterPro" id="IPR013099">
    <property type="entry name" value="K_chnl_dom"/>
</dbReference>
<dbReference type="RefSeq" id="WP_180862159.1">
    <property type="nucleotide sequence ID" value="NZ_CP047415.1"/>
</dbReference>
<evidence type="ECO:0000313" key="12">
    <source>
        <dbReference type="Proteomes" id="UP000510660"/>
    </source>
</evidence>
<keyword evidence="5" id="KW-0406">Ion transport</keyword>
<feature type="transmembrane region" description="Helical" evidence="9">
    <location>
        <begin position="158"/>
        <end position="176"/>
    </location>
</feature>
<dbReference type="EMBL" id="CP047415">
    <property type="protein sequence ID" value="QLL75003.1"/>
    <property type="molecule type" value="Genomic_DNA"/>
</dbReference>
<dbReference type="GO" id="GO:0008076">
    <property type="term" value="C:voltage-gated potassium channel complex"/>
    <property type="evidence" value="ECO:0007669"/>
    <property type="project" value="InterPro"/>
</dbReference>
<evidence type="ECO:0000256" key="4">
    <source>
        <dbReference type="ARBA" id="ARBA00022989"/>
    </source>
</evidence>
<keyword evidence="7" id="KW-0407">Ion channel</keyword>
<dbReference type="Gene3D" id="1.20.120.350">
    <property type="entry name" value="Voltage-gated potassium channels. Chain C"/>
    <property type="match status" value="1"/>
</dbReference>
<accession>A0A7H9EBJ5</accession>
<gene>
    <name evidence="11" type="ORF">GTO85_01980</name>
</gene>
<feature type="transmembrane region" description="Helical" evidence="9">
    <location>
        <begin position="77"/>
        <end position="96"/>
    </location>
</feature>
<evidence type="ECO:0000256" key="1">
    <source>
        <dbReference type="ARBA" id="ARBA00004141"/>
    </source>
</evidence>
<evidence type="ECO:0000313" key="11">
    <source>
        <dbReference type="EMBL" id="QLL75003.1"/>
    </source>
</evidence>
<evidence type="ECO:0000256" key="5">
    <source>
        <dbReference type="ARBA" id="ARBA00023065"/>
    </source>
</evidence>
<dbReference type="CDD" id="cd14686">
    <property type="entry name" value="bZIP"/>
    <property type="match status" value="1"/>
</dbReference>